<dbReference type="EMBL" id="JAGFBR010000004">
    <property type="protein sequence ID" value="KAH0467715.1"/>
    <property type="molecule type" value="Genomic_DNA"/>
</dbReference>
<evidence type="ECO:0000256" key="1">
    <source>
        <dbReference type="SAM" id="Coils"/>
    </source>
</evidence>
<sequence>MPESCLVGSCLENIVFGVFDSEGEIDHTIHGKHHALSISALSGEKADKIMYMFDKGRCTVPMVQVPSEPKIFIFSAFHSGYPDLHICIKVNVVQAPKLNIATSIELLDRNLLVPSNEGLSERQDHSLCSPSLICILKSFVDYTAKLDDEVAELGYQVGQLERNLKILNYQRERIVEEILELKVLVDQQQLSQIHLLVNTKEHVRKQVEEQGNTAAAAFFHLFYANTIEGLQFDYVDDIIGVVALLGIVSDYKLSSILAEYLGETYMLAIVCKSYDTARELEKHSEDGAVNHNCALHAAAAAIGIRIQRRFNVICLEEIRPYEDPIYNDTQRKLAIPAPRFPSGEIPNGFLGYAVNLITLDSHHSNTRTASGFGLRETLFYQLFGKLQVYKTRAEMQQASSCINQAAVSLDGGIIVTSGIIVFGDCEPEIKFPVVPEFHGVISNSAMEILKQIEDKKAVLEAKNKEIEKKAQAHSKTLAKFHKKKEILCSLLPHL</sequence>
<dbReference type="PANTHER" id="PTHR33566:SF1">
    <property type="entry name" value="EN_SPM-LIKE TRANSPOSON-RELATED"/>
    <property type="match status" value="1"/>
</dbReference>
<feature type="coiled-coil region" evidence="1">
    <location>
        <begin position="442"/>
        <end position="476"/>
    </location>
</feature>
<reference evidence="2 3" key="1">
    <citation type="journal article" date="2021" name="Hortic Res">
        <title>Chromosome-scale assembly of the Dendrobium chrysotoxum genome enhances the understanding of orchid evolution.</title>
        <authorList>
            <person name="Zhang Y."/>
            <person name="Zhang G.Q."/>
            <person name="Zhang D."/>
            <person name="Liu X.D."/>
            <person name="Xu X.Y."/>
            <person name="Sun W.H."/>
            <person name="Yu X."/>
            <person name="Zhu X."/>
            <person name="Wang Z.W."/>
            <person name="Zhao X."/>
            <person name="Zhong W.Y."/>
            <person name="Chen H."/>
            <person name="Yin W.L."/>
            <person name="Huang T."/>
            <person name="Niu S.C."/>
            <person name="Liu Z.J."/>
        </authorList>
    </citation>
    <scope>NUCLEOTIDE SEQUENCE [LARGE SCALE GENOMIC DNA]</scope>
    <source>
        <strain evidence="2">Lindl</strain>
    </source>
</reference>
<gene>
    <name evidence="2" type="ORF">IEQ34_002748</name>
</gene>
<organism evidence="2 3">
    <name type="scientific">Dendrobium chrysotoxum</name>
    <name type="common">Orchid</name>
    <dbReference type="NCBI Taxonomy" id="161865"/>
    <lineage>
        <taxon>Eukaryota</taxon>
        <taxon>Viridiplantae</taxon>
        <taxon>Streptophyta</taxon>
        <taxon>Embryophyta</taxon>
        <taxon>Tracheophyta</taxon>
        <taxon>Spermatophyta</taxon>
        <taxon>Magnoliopsida</taxon>
        <taxon>Liliopsida</taxon>
        <taxon>Asparagales</taxon>
        <taxon>Orchidaceae</taxon>
        <taxon>Epidendroideae</taxon>
        <taxon>Malaxideae</taxon>
        <taxon>Dendrobiinae</taxon>
        <taxon>Dendrobium</taxon>
    </lineage>
</organism>
<keyword evidence="1" id="KW-0175">Coiled coil</keyword>
<protein>
    <submittedName>
        <fullName evidence="2">Uncharacterized protein</fullName>
    </submittedName>
</protein>
<proteinExistence type="predicted"/>
<dbReference type="AlphaFoldDB" id="A0AAV7H0V4"/>
<comment type="caution">
    <text evidence="2">The sequence shown here is derived from an EMBL/GenBank/DDBJ whole genome shotgun (WGS) entry which is preliminary data.</text>
</comment>
<dbReference type="PANTHER" id="PTHR33566">
    <property type="entry name" value="EN/SPM-LIKE TRANSPOSON-RELATED"/>
    <property type="match status" value="1"/>
</dbReference>
<evidence type="ECO:0000313" key="2">
    <source>
        <dbReference type="EMBL" id="KAH0467715.1"/>
    </source>
</evidence>
<dbReference type="Proteomes" id="UP000775213">
    <property type="component" value="Unassembled WGS sequence"/>
</dbReference>
<keyword evidence="3" id="KW-1185">Reference proteome</keyword>
<name>A0AAV7H0V4_DENCH</name>
<accession>A0AAV7H0V4</accession>
<evidence type="ECO:0000313" key="3">
    <source>
        <dbReference type="Proteomes" id="UP000775213"/>
    </source>
</evidence>